<dbReference type="Proteomes" id="UP000222542">
    <property type="component" value="Unassembled WGS sequence"/>
</dbReference>
<protein>
    <recommendedName>
        <fullName evidence="9">Leucine-rich repeat-containing N-terminal plant-type domain-containing protein</fullName>
    </recommendedName>
</protein>
<reference evidence="10 11" key="2">
    <citation type="journal article" date="2017" name="Genome Biol.">
        <title>New reference genome sequences of hot pepper reveal the massive evolution of plant disease-resistance genes by retroduplication.</title>
        <authorList>
            <person name="Kim S."/>
            <person name="Park J."/>
            <person name="Yeom S.I."/>
            <person name="Kim Y.M."/>
            <person name="Seo E."/>
            <person name="Kim K.T."/>
            <person name="Kim M.S."/>
            <person name="Lee J.M."/>
            <person name="Cheong K."/>
            <person name="Shin H.S."/>
            <person name="Kim S.B."/>
            <person name="Han K."/>
            <person name="Lee J."/>
            <person name="Park M."/>
            <person name="Lee H.A."/>
            <person name="Lee H.Y."/>
            <person name="Lee Y."/>
            <person name="Oh S."/>
            <person name="Lee J.H."/>
            <person name="Choi E."/>
            <person name="Choi E."/>
            <person name="Lee S.E."/>
            <person name="Jeon J."/>
            <person name="Kim H."/>
            <person name="Choi G."/>
            <person name="Song H."/>
            <person name="Lee J."/>
            <person name="Lee S.C."/>
            <person name="Kwon J.K."/>
            <person name="Lee H.Y."/>
            <person name="Koo N."/>
            <person name="Hong Y."/>
            <person name="Kim R.W."/>
            <person name="Kang W.H."/>
            <person name="Huh J.H."/>
            <person name="Kang B.C."/>
            <person name="Yang T.J."/>
            <person name="Lee Y.H."/>
            <person name="Bennetzen J.L."/>
            <person name="Choi D."/>
        </authorList>
    </citation>
    <scope>NUCLEOTIDE SEQUENCE [LARGE SCALE GENOMIC DNA]</scope>
    <source>
        <strain evidence="11">cv. CM334</strain>
    </source>
</reference>
<sequence length="299" mass="33381">MTRKAPKQTGAQQKQLDILAPTCTMYELRESHESFFSQSHHQYFSDGRLALLQFKHQFSSTGSSYVSTCRAAYSKTSLWNESSSDYCIWDCVTCHDSTGHVIGLDLTCSQLQGTFNQNSSLFQLHHLRVLNLAFNNFSGSLIPAEIDWLKNLVQRNLSFSSFSGRVPSNISYLVNLVSLDLSSMSLQLDEMTFTNVLGNLTKLEVLSLSSVNISSKMPLNVSSSLTYLDVQGTELLNEFPLSSFSFPNLQTLSLSSNLNLYLDLTKFNWSSVSSSLLELDLSYTNTTGNCQILLEMSSL</sequence>
<dbReference type="AlphaFoldDB" id="A0A2G2Z0T7"/>
<evidence type="ECO:0000313" key="11">
    <source>
        <dbReference type="Proteomes" id="UP000222542"/>
    </source>
</evidence>
<keyword evidence="2" id="KW-0433">Leucine-rich repeat</keyword>
<evidence type="ECO:0000256" key="5">
    <source>
        <dbReference type="ARBA" id="ARBA00022737"/>
    </source>
</evidence>
<dbReference type="Pfam" id="PF08263">
    <property type="entry name" value="LRRNT_2"/>
    <property type="match status" value="1"/>
</dbReference>
<dbReference type="SUPFAM" id="SSF52058">
    <property type="entry name" value="L domain-like"/>
    <property type="match status" value="1"/>
</dbReference>
<keyword evidence="7" id="KW-0472">Membrane</keyword>
<dbReference type="STRING" id="4072.A0A2G2Z0T7"/>
<organism evidence="10 11">
    <name type="scientific">Capsicum annuum</name>
    <name type="common">Capsicum pepper</name>
    <dbReference type="NCBI Taxonomy" id="4072"/>
    <lineage>
        <taxon>Eukaryota</taxon>
        <taxon>Viridiplantae</taxon>
        <taxon>Streptophyta</taxon>
        <taxon>Embryophyta</taxon>
        <taxon>Tracheophyta</taxon>
        <taxon>Spermatophyta</taxon>
        <taxon>Magnoliopsida</taxon>
        <taxon>eudicotyledons</taxon>
        <taxon>Gunneridae</taxon>
        <taxon>Pentapetalae</taxon>
        <taxon>asterids</taxon>
        <taxon>lamiids</taxon>
        <taxon>Solanales</taxon>
        <taxon>Solanaceae</taxon>
        <taxon>Solanoideae</taxon>
        <taxon>Capsiceae</taxon>
        <taxon>Capsicum</taxon>
    </lineage>
</organism>
<dbReference type="InterPro" id="IPR013210">
    <property type="entry name" value="LRR_N_plant-typ"/>
</dbReference>
<keyword evidence="6" id="KW-1133">Transmembrane helix</keyword>
<gene>
    <name evidence="10" type="ORF">T459_19152</name>
</gene>
<dbReference type="PANTHER" id="PTHR48061:SF38">
    <property type="entry name" value="SERINE_THREONINE-PROTEIN KINASE BRI1"/>
    <property type="match status" value="1"/>
</dbReference>
<reference evidence="10 11" key="1">
    <citation type="journal article" date="2014" name="Nat. Genet.">
        <title>Genome sequence of the hot pepper provides insights into the evolution of pungency in Capsicum species.</title>
        <authorList>
            <person name="Kim S."/>
            <person name="Park M."/>
            <person name="Yeom S.I."/>
            <person name="Kim Y.M."/>
            <person name="Lee J.M."/>
            <person name="Lee H.A."/>
            <person name="Seo E."/>
            <person name="Choi J."/>
            <person name="Cheong K."/>
            <person name="Kim K.T."/>
            <person name="Jung K."/>
            <person name="Lee G.W."/>
            <person name="Oh S.K."/>
            <person name="Bae C."/>
            <person name="Kim S.B."/>
            <person name="Lee H.Y."/>
            <person name="Kim S.Y."/>
            <person name="Kim M.S."/>
            <person name="Kang B.C."/>
            <person name="Jo Y.D."/>
            <person name="Yang H.B."/>
            <person name="Jeong H.J."/>
            <person name="Kang W.H."/>
            <person name="Kwon J.K."/>
            <person name="Shin C."/>
            <person name="Lim J.Y."/>
            <person name="Park J.H."/>
            <person name="Huh J.H."/>
            <person name="Kim J.S."/>
            <person name="Kim B.D."/>
            <person name="Cohen O."/>
            <person name="Paran I."/>
            <person name="Suh M.C."/>
            <person name="Lee S.B."/>
            <person name="Kim Y.K."/>
            <person name="Shin Y."/>
            <person name="Noh S.J."/>
            <person name="Park J."/>
            <person name="Seo Y.S."/>
            <person name="Kwon S.Y."/>
            <person name="Kim H.A."/>
            <person name="Park J.M."/>
            <person name="Kim H.J."/>
            <person name="Choi S.B."/>
            <person name="Bosland P.W."/>
            <person name="Reeves G."/>
            <person name="Jo S.H."/>
            <person name="Lee B.W."/>
            <person name="Cho H.T."/>
            <person name="Choi H.S."/>
            <person name="Lee M.S."/>
            <person name="Yu Y."/>
            <person name="Do Choi Y."/>
            <person name="Park B.S."/>
            <person name="van Deynze A."/>
            <person name="Ashrafi H."/>
            <person name="Hill T."/>
            <person name="Kim W.T."/>
            <person name="Pai H.S."/>
            <person name="Ahn H.K."/>
            <person name="Yeam I."/>
            <person name="Giovannoni J.J."/>
            <person name="Rose J.K."/>
            <person name="Sorensen I."/>
            <person name="Lee S.J."/>
            <person name="Kim R.W."/>
            <person name="Choi I.Y."/>
            <person name="Choi B.S."/>
            <person name="Lim J.S."/>
            <person name="Lee Y.H."/>
            <person name="Choi D."/>
        </authorList>
    </citation>
    <scope>NUCLEOTIDE SEQUENCE [LARGE SCALE GENOMIC DNA]</scope>
    <source>
        <strain evidence="11">cv. CM334</strain>
    </source>
</reference>
<evidence type="ECO:0000256" key="7">
    <source>
        <dbReference type="ARBA" id="ARBA00023136"/>
    </source>
</evidence>
<proteinExistence type="predicted"/>
<dbReference type="Gene3D" id="3.80.10.10">
    <property type="entry name" value="Ribonuclease Inhibitor"/>
    <property type="match status" value="1"/>
</dbReference>
<evidence type="ECO:0000313" key="10">
    <source>
        <dbReference type="EMBL" id="PHT75630.1"/>
    </source>
</evidence>
<dbReference type="Gramene" id="PHT75630">
    <property type="protein sequence ID" value="PHT75630"/>
    <property type="gene ID" value="T459_19152"/>
</dbReference>
<dbReference type="GO" id="GO:0016020">
    <property type="term" value="C:membrane"/>
    <property type="evidence" value="ECO:0007669"/>
    <property type="project" value="UniProtKB-SubCell"/>
</dbReference>
<comment type="caution">
    <text evidence="10">The sequence shown here is derived from an EMBL/GenBank/DDBJ whole genome shotgun (WGS) entry which is preliminary data.</text>
</comment>
<evidence type="ECO:0000256" key="4">
    <source>
        <dbReference type="ARBA" id="ARBA00022729"/>
    </source>
</evidence>
<dbReference type="PANTHER" id="PTHR48061">
    <property type="entry name" value="LEUCINE-RICH REPEAT RECEPTOR PROTEIN KINASE EMS1-LIKE-RELATED"/>
    <property type="match status" value="1"/>
</dbReference>
<keyword evidence="11" id="KW-1185">Reference proteome</keyword>
<evidence type="ECO:0000256" key="1">
    <source>
        <dbReference type="ARBA" id="ARBA00004479"/>
    </source>
</evidence>
<evidence type="ECO:0000259" key="9">
    <source>
        <dbReference type="Pfam" id="PF08263"/>
    </source>
</evidence>
<dbReference type="OMA" id="TKKCEND"/>
<comment type="subcellular location">
    <subcellularLocation>
        <location evidence="1">Membrane</location>
        <topology evidence="1">Single-pass type I membrane protein</topology>
    </subcellularLocation>
</comment>
<evidence type="ECO:0000256" key="6">
    <source>
        <dbReference type="ARBA" id="ARBA00022989"/>
    </source>
</evidence>
<feature type="domain" description="Leucine-rich repeat-containing N-terminal plant-type" evidence="9">
    <location>
        <begin position="48"/>
        <end position="94"/>
    </location>
</feature>
<evidence type="ECO:0000256" key="2">
    <source>
        <dbReference type="ARBA" id="ARBA00022614"/>
    </source>
</evidence>
<keyword evidence="3" id="KW-0812">Transmembrane</keyword>
<dbReference type="InterPro" id="IPR032675">
    <property type="entry name" value="LRR_dom_sf"/>
</dbReference>
<name>A0A2G2Z0T7_CAPAN</name>
<keyword evidence="5" id="KW-0677">Repeat</keyword>
<evidence type="ECO:0000256" key="8">
    <source>
        <dbReference type="ARBA" id="ARBA00023180"/>
    </source>
</evidence>
<evidence type="ECO:0000256" key="3">
    <source>
        <dbReference type="ARBA" id="ARBA00022692"/>
    </source>
</evidence>
<dbReference type="EMBL" id="AYRZ02000007">
    <property type="protein sequence ID" value="PHT75630.1"/>
    <property type="molecule type" value="Genomic_DNA"/>
</dbReference>
<dbReference type="InterPro" id="IPR046956">
    <property type="entry name" value="RLP23-like"/>
</dbReference>
<keyword evidence="8" id="KW-0325">Glycoprotein</keyword>
<accession>A0A2G2Z0T7</accession>
<keyword evidence="4" id="KW-0732">Signal</keyword>